<dbReference type="Gene3D" id="2.40.70.10">
    <property type="entry name" value="Acid Proteases"/>
    <property type="match status" value="1"/>
</dbReference>
<comment type="caution">
    <text evidence="2">The sequence shown here is derived from an EMBL/GenBank/DDBJ whole genome shotgun (WGS) entry which is preliminary data.</text>
</comment>
<sequence length="414" mass="42672">MAGDETMRADNAITVILAALALPGGAALAAQDKPLTAVLAEPVAIERAEPVAVVPFTRSRHMLVIEARANGVAREFVFDTGSPSMISRELADELGLRTIGSNTGRDANGAQVTMDFVVLDRLEIGGVTFRDVPVLVFDYAAIELGPCLFDGGVIGSEILPGSAWRIDAGAGELSIFAPGAVPAAEEGAVVAPLHRFGYPHAPVIDYRVDEMADRLLFDTGSPDSVVLYDRAAASRPVRAAIRPGSLARGEGSHGVSAGGRGAPGPLERFTLDSFVIGGRQLAPVRATTRVVPPSLVGTGLLASHVVTLDYPGGQAVFAPRADPAPAAAEAGYALAIADGAVRVVRLFAQSPAARAGLRLGDRIVAIDGVRVPAIGPASRCEAMEWLAGAARPGEAERLTVVRGGRDVVLAIPAG</sequence>
<feature type="domain" description="PDZ" evidence="1">
    <location>
        <begin position="315"/>
        <end position="386"/>
    </location>
</feature>
<dbReference type="RefSeq" id="WP_160733141.1">
    <property type="nucleotide sequence ID" value="NZ_WTYO01000002.1"/>
</dbReference>
<dbReference type="Pfam" id="PF13650">
    <property type="entry name" value="Asp_protease_2"/>
    <property type="match status" value="1"/>
</dbReference>
<evidence type="ECO:0000313" key="3">
    <source>
        <dbReference type="Proteomes" id="UP000444401"/>
    </source>
</evidence>
<accession>A0ABW9UX79</accession>
<dbReference type="Proteomes" id="UP000444401">
    <property type="component" value="Unassembled WGS sequence"/>
</dbReference>
<dbReference type="Pfam" id="PF13180">
    <property type="entry name" value="PDZ_2"/>
    <property type="match status" value="1"/>
</dbReference>
<dbReference type="SUPFAM" id="SSF50156">
    <property type="entry name" value="PDZ domain-like"/>
    <property type="match status" value="1"/>
</dbReference>
<evidence type="ECO:0000313" key="2">
    <source>
        <dbReference type="EMBL" id="MXO68517.1"/>
    </source>
</evidence>
<gene>
    <name evidence="2" type="ORF">GRI72_06720</name>
</gene>
<dbReference type="CDD" id="cd05483">
    <property type="entry name" value="retropepsin_like_bacteria"/>
    <property type="match status" value="1"/>
</dbReference>
<reference evidence="2 3" key="1">
    <citation type="submission" date="2019-12" db="EMBL/GenBank/DDBJ databases">
        <title>Genomic-based taxomic classification of the family Erythrobacteraceae.</title>
        <authorList>
            <person name="Xu L."/>
        </authorList>
    </citation>
    <scope>NUCLEOTIDE SEQUENCE [LARGE SCALE GENOMIC DNA]</scope>
    <source>
        <strain evidence="2 3">H32</strain>
    </source>
</reference>
<dbReference type="InterPro" id="IPR021109">
    <property type="entry name" value="Peptidase_aspartic_dom_sf"/>
</dbReference>
<dbReference type="PROSITE" id="PS50106">
    <property type="entry name" value="PDZ"/>
    <property type="match status" value="1"/>
</dbReference>
<dbReference type="InterPro" id="IPR034122">
    <property type="entry name" value="Retropepsin-like_bacterial"/>
</dbReference>
<keyword evidence="3" id="KW-1185">Reference proteome</keyword>
<evidence type="ECO:0000259" key="1">
    <source>
        <dbReference type="PROSITE" id="PS50106"/>
    </source>
</evidence>
<dbReference type="InterPro" id="IPR036034">
    <property type="entry name" value="PDZ_sf"/>
</dbReference>
<dbReference type="Gene3D" id="2.30.42.10">
    <property type="match status" value="1"/>
</dbReference>
<dbReference type="EMBL" id="WTYO01000002">
    <property type="protein sequence ID" value="MXO68517.1"/>
    <property type="molecule type" value="Genomic_DNA"/>
</dbReference>
<dbReference type="SUPFAM" id="SSF50630">
    <property type="entry name" value="Acid proteases"/>
    <property type="match status" value="1"/>
</dbReference>
<dbReference type="SMART" id="SM00228">
    <property type="entry name" value="PDZ"/>
    <property type="match status" value="1"/>
</dbReference>
<organism evidence="2 3">
    <name type="scientific">Pelagerythrobacter marinus</name>
    <dbReference type="NCBI Taxonomy" id="538382"/>
    <lineage>
        <taxon>Bacteria</taxon>
        <taxon>Pseudomonadati</taxon>
        <taxon>Pseudomonadota</taxon>
        <taxon>Alphaproteobacteria</taxon>
        <taxon>Sphingomonadales</taxon>
        <taxon>Erythrobacteraceae</taxon>
        <taxon>Pelagerythrobacter</taxon>
    </lineage>
</organism>
<protein>
    <submittedName>
        <fullName evidence="2">PDZ domain-containing protein</fullName>
    </submittedName>
</protein>
<name>A0ABW9UX79_9SPHN</name>
<dbReference type="InterPro" id="IPR001478">
    <property type="entry name" value="PDZ"/>
</dbReference>
<proteinExistence type="predicted"/>